<keyword evidence="4" id="KW-1185">Reference proteome</keyword>
<sequence length="424" mass="44267">MKKAKWSLTGLFLVLVLSACGGDDSDSSQTTVGSPADKSEVSQTPPDGPASSPGNDLPSAAAGSVPAAPSDSNPSSASSVPDSTSTPAPGVASGTSPDAAPQQAAADGTECYTLKDATPPTSSTTAEVTLFPARGAAQVLDYRVLGDPNSAGFCYANYRRALVGLPALQPRSELAEAAQSHTDYLLMHRTTGHGEDPGPGFTGATSGDRIRRLYPTNYTGEVTTHNYQRRSRSSAPPRLPSNDTLIANLINAPFHRMTLLGNFRSGGTGYAEDITQPVEGSGSTSGDFYQTINLADRLKIGSDSQLLAYPYDGQTDVPASWTNNEHPDPAPGHAKETLGYPVSIQSLSRRLLLAVTSFTLADASGNDVPCLKVDSSSEGFDDELHGKAICTPLTPLAAQTTYVVNLQGTLGSRPVDLTWSFTTK</sequence>
<dbReference type="RefSeq" id="WP_143098050.1">
    <property type="nucleotide sequence ID" value="NZ_CP041745.1"/>
</dbReference>
<dbReference type="AlphaFoldDB" id="A0A1I3IAP0"/>
<reference evidence="3 4" key="1">
    <citation type="submission" date="2016-10" db="EMBL/GenBank/DDBJ databases">
        <authorList>
            <person name="de Groot N.N."/>
        </authorList>
    </citation>
    <scope>NUCLEOTIDE SEQUENCE [LARGE SCALE GENOMIC DNA]</scope>
    <source>
        <strain evidence="3 4">LMG 23650</strain>
    </source>
</reference>
<keyword evidence="2" id="KW-0732">Signal</keyword>
<organism evidence="3 4">
    <name type="scientific">Paraburkholderia megapolitana</name>
    <dbReference type="NCBI Taxonomy" id="420953"/>
    <lineage>
        <taxon>Bacteria</taxon>
        <taxon>Pseudomonadati</taxon>
        <taxon>Pseudomonadota</taxon>
        <taxon>Betaproteobacteria</taxon>
        <taxon>Burkholderiales</taxon>
        <taxon>Burkholderiaceae</taxon>
        <taxon>Paraburkholderia</taxon>
    </lineage>
</organism>
<feature type="compositionally biased region" description="Low complexity" evidence="1">
    <location>
        <begin position="97"/>
        <end position="106"/>
    </location>
</feature>
<feature type="region of interest" description="Disordered" evidence="1">
    <location>
        <begin position="22"/>
        <end position="106"/>
    </location>
</feature>
<evidence type="ECO:0000256" key="2">
    <source>
        <dbReference type="SAM" id="SignalP"/>
    </source>
</evidence>
<proteinExistence type="predicted"/>
<dbReference type="InterPro" id="IPR035940">
    <property type="entry name" value="CAP_sf"/>
</dbReference>
<evidence type="ECO:0000313" key="4">
    <source>
        <dbReference type="Proteomes" id="UP000199548"/>
    </source>
</evidence>
<feature type="chain" id="PRO_5011773342" evidence="2">
    <location>
        <begin position="22"/>
        <end position="424"/>
    </location>
</feature>
<protein>
    <submittedName>
        <fullName evidence="3">Uncharacterized conserved protein YkwD, contains CAP (CSP/antigen 5/PR1) domain</fullName>
    </submittedName>
</protein>
<dbReference type="EMBL" id="FOQU01000003">
    <property type="protein sequence ID" value="SFI45048.1"/>
    <property type="molecule type" value="Genomic_DNA"/>
</dbReference>
<accession>A0A1I3IAP0</accession>
<dbReference type="CDD" id="cd05379">
    <property type="entry name" value="CAP_bacterial"/>
    <property type="match status" value="1"/>
</dbReference>
<dbReference type="PROSITE" id="PS51257">
    <property type="entry name" value="PROKAR_LIPOPROTEIN"/>
    <property type="match status" value="1"/>
</dbReference>
<dbReference type="Gene3D" id="3.40.33.10">
    <property type="entry name" value="CAP"/>
    <property type="match status" value="1"/>
</dbReference>
<gene>
    <name evidence="3" type="ORF">SAMN05192543_103139</name>
</gene>
<feature type="compositionally biased region" description="Low complexity" evidence="1">
    <location>
        <begin position="58"/>
        <end position="89"/>
    </location>
</feature>
<evidence type="ECO:0000313" key="3">
    <source>
        <dbReference type="EMBL" id="SFI45048.1"/>
    </source>
</evidence>
<name>A0A1I3IAP0_9BURK</name>
<dbReference type="Proteomes" id="UP000199548">
    <property type="component" value="Unassembled WGS sequence"/>
</dbReference>
<dbReference type="STRING" id="420953.SAMN05192543_103139"/>
<evidence type="ECO:0000256" key="1">
    <source>
        <dbReference type="SAM" id="MobiDB-lite"/>
    </source>
</evidence>
<feature type="signal peptide" evidence="2">
    <location>
        <begin position="1"/>
        <end position="21"/>
    </location>
</feature>
<dbReference type="OrthoDB" id="5372233at2"/>